<protein>
    <submittedName>
        <fullName evidence="1">Uncharacterized protein</fullName>
    </submittedName>
</protein>
<reference evidence="1 2" key="1">
    <citation type="submission" date="2012-06" db="EMBL/GenBank/DDBJ databases">
        <title>The complete chromosome of genome of Turneriella parva DSM 21527.</title>
        <authorList>
            <consortium name="US DOE Joint Genome Institute (JGI-PGF)"/>
            <person name="Lucas S."/>
            <person name="Han J."/>
            <person name="Lapidus A."/>
            <person name="Bruce D."/>
            <person name="Goodwin L."/>
            <person name="Pitluck S."/>
            <person name="Peters L."/>
            <person name="Kyrpides N."/>
            <person name="Mavromatis K."/>
            <person name="Ivanova N."/>
            <person name="Mikhailova N."/>
            <person name="Chertkov O."/>
            <person name="Detter J.C."/>
            <person name="Tapia R."/>
            <person name="Han C."/>
            <person name="Land M."/>
            <person name="Hauser L."/>
            <person name="Markowitz V."/>
            <person name="Cheng J.-F."/>
            <person name="Hugenholtz P."/>
            <person name="Woyke T."/>
            <person name="Wu D."/>
            <person name="Gronow S."/>
            <person name="Wellnitz S."/>
            <person name="Brambilla E."/>
            <person name="Klenk H.-P."/>
            <person name="Eisen J.A."/>
        </authorList>
    </citation>
    <scope>NUCLEOTIDE SEQUENCE [LARGE SCALE GENOMIC DNA]</scope>
    <source>
        <strain evidence="2">ATCC BAA-1111 / DSM 21527 / NCTC 11395 / H</strain>
    </source>
</reference>
<proteinExistence type="predicted"/>
<keyword evidence="2" id="KW-1185">Reference proteome</keyword>
<dbReference type="STRING" id="869212.Turpa_1915"/>
<dbReference type="Proteomes" id="UP000006048">
    <property type="component" value="Chromosome"/>
</dbReference>
<organism evidence="1 2">
    <name type="scientific">Turneriella parva (strain ATCC BAA-1111 / DSM 21527 / NCTC 11395 / H)</name>
    <name type="common">Leptospira parva</name>
    <dbReference type="NCBI Taxonomy" id="869212"/>
    <lineage>
        <taxon>Bacteria</taxon>
        <taxon>Pseudomonadati</taxon>
        <taxon>Spirochaetota</taxon>
        <taxon>Spirochaetia</taxon>
        <taxon>Leptospirales</taxon>
        <taxon>Leptospiraceae</taxon>
        <taxon>Turneriella</taxon>
    </lineage>
</organism>
<evidence type="ECO:0000313" key="1">
    <source>
        <dbReference type="EMBL" id="AFM12562.1"/>
    </source>
</evidence>
<evidence type="ECO:0000313" key="2">
    <source>
        <dbReference type="Proteomes" id="UP000006048"/>
    </source>
</evidence>
<dbReference type="KEGG" id="tpx:Turpa_1915"/>
<dbReference type="AlphaFoldDB" id="I4B5K5"/>
<gene>
    <name evidence="1" type="ordered locus">Turpa_1915</name>
</gene>
<accession>I4B5K5</accession>
<dbReference type="HOGENOM" id="CLU_1601991_0_0_12"/>
<dbReference type="RefSeq" id="WP_014803071.1">
    <property type="nucleotide sequence ID" value="NC_018020.1"/>
</dbReference>
<name>I4B5K5_TURPD</name>
<sequence>MKQSALAFLLFCASFAECRKETNIFSFCRDFTADGCTEVFTDKASFNLAKTIQNKTLREFYNSVYFRGDRLAFELKNADSRKAVDFDCLHGRYSFGESAAERFELEYIELRDKNVYGLVMLGSMIEKLVGPKRGQRFQPLPAFQVTYEIFCGKDPLVKRSILVEIK</sequence>
<dbReference type="EMBL" id="CP002959">
    <property type="protein sequence ID" value="AFM12562.1"/>
    <property type="molecule type" value="Genomic_DNA"/>
</dbReference>